<sequence>MTEYAQLIIDSIKKELVGNYDEDMVILHSASEKYKNDEESTDILREIATMMFGILPDSEKMQLASRFEEMKSGVATDFAAVKDMIRDGDFMKAKATMESILTAVEGSYEENEDSIYMSFNHIMEMYIYHFYYKPVKEVKAADIEYNVFYRTYGFILAHLEEYEASMEAHEKAMKWNPVDLDSILSLCEVYKHNNDLDNFLKTTKQAYRYCCTRATMARFYRNVAFYYVEKYKPEVARALYAYSNIYFQTENADNELAYIAKSTDCKTPQYDLATLQQILNENDIELGPDSTTIGIIYRVGQLLMEEGDNVKAKDCFSVVYDITQDAEVRELIEKL</sequence>
<keyword evidence="2" id="KW-1185">Reference proteome</keyword>
<protein>
    <recommendedName>
        <fullName evidence="3">Tetratricopeptide repeat-containing protein</fullName>
    </recommendedName>
</protein>
<organism evidence="1 2">
    <name type="scientific">[Clostridium] fimetarium</name>
    <dbReference type="NCBI Taxonomy" id="99656"/>
    <lineage>
        <taxon>Bacteria</taxon>
        <taxon>Bacillati</taxon>
        <taxon>Bacillota</taxon>
        <taxon>Clostridia</taxon>
        <taxon>Lachnospirales</taxon>
        <taxon>Lachnospiraceae</taxon>
    </lineage>
</organism>
<proteinExistence type="predicted"/>
<dbReference type="InterPro" id="IPR011990">
    <property type="entry name" value="TPR-like_helical_dom_sf"/>
</dbReference>
<gene>
    <name evidence="1" type="ORF">SAMN05421659_11388</name>
</gene>
<dbReference type="RefSeq" id="WP_092455745.1">
    <property type="nucleotide sequence ID" value="NZ_FOJI01000013.1"/>
</dbReference>
<reference evidence="1 2" key="1">
    <citation type="submission" date="2016-10" db="EMBL/GenBank/DDBJ databases">
        <authorList>
            <person name="de Groot N.N."/>
        </authorList>
    </citation>
    <scope>NUCLEOTIDE SEQUENCE [LARGE SCALE GENOMIC DNA]</scope>
    <source>
        <strain evidence="1 2">DSM 9179</strain>
    </source>
</reference>
<dbReference type="EMBL" id="FOJI01000013">
    <property type="protein sequence ID" value="SEW37895.1"/>
    <property type="molecule type" value="Genomic_DNA"/>
</dbReference>
<dbReference type="AlphaFoldDB" id="A0A1I0RBC2"/>
<dbReference type="Gene3D" id="1.25.40.10">
    <property type="entry name" value="Tetratricopeptide repeat domain"/>
    <property type="match status" value="1"/>
</dbReference>
<dbReference type="Proteomes" id="UP000199701">
    <property type="component" value="Unassembled WGS sequence"/>
</dbReference>
<dbReference type="SUPFAM" id="SSF48452">
    <property type="entry name" value="TPR-like"/>
    <property type="match status" value="1"/>
</dbReference>
<evidence type="ECO:0000313" key="2">
    <source>
        <dbReference type="Proteomes" id="UP000199701"/>
    </source>
</evidence>
<name>A0A1I0RBC2_9FIRM</name>
<dbReference type="OrthoDB" id="1998276at2"/>
<accession>A0A1I0RBC2</accession>
<evidence type="ECO:0000313" key="1">
    <source>
        <dbReference type="EMBL" id="SEW37895.1"/>
    </source>
</evidence>
<evidence type="ECO:0008006" key="3">
    <source>
        <dbReference type="Google" id="ProtNLM"/>
    </source>
</evidence>
<dbReference type="STRING" id="99656.SAMN05421659_11388"/>